<reference evidence="1" key="1">
    <citation type="submission" date="2017-06" db="EMBL/GenBank/DDBJ databases">
        <authorList>
            <person name="Assis F.L."/>
            <person name="Abrahao J.S."/>
            <person name="Silva L."/>
            <person name="Khalil J.B."/>
            <person name="Rodrigues R."/>
            <person name="Silva L.S."/>
            <person name="Boratto P."/>
            <person name="Andrade M."/>
            <person name="Kroon E.G."/>
            <person name="Ribeiro B."/>
            <person name="Bergier I."/>
            <person name="Seligmann H."/>
            <person name="Ghigo E."/>
            <person name="Colson P."/>
            <person name="Levasseur A."/>
            <person name="Raoult D."/>
            <person name="Scola B.L."/>
        </authorList>
    </citation>
    <scope>NUCLEOTIDE SEQUENCE</scope>
    <source>
        <strain evidence="1">Deep ocean</strain>
    </source>
</reference>
<dbReference type="KEGG" id="vg:80517589"/>
<evidence type="ECO:0000313" key="1">
    <source>
        <dbReference type="EMBL" id="QKU34277.1"/>
    </source>
</evidence>
<reference evidence="1" key="2">
    <citation type="journal article" date="2018" name="Nat. Commun.">
        <title>Tailed giant Tupanvirus possesses the most complete translational apparatus of the known virosphere.</title>
        <authorList>
            <person name="Abrahao J."/>
            <person name="Silva L."/>
            <person name="Silva L.S."/>
            <person name="Khalil J.Y.B."/>
            <person name="Rodrigues R."/>
            <person name="Arantes T."/>
            <person name="Assis F."/>
            <person name="Boratto P."/>
            <person name="Andrade M."/>
            <person name="Kroon E.G."/>
            <person name="Ribeiro B."/>
            <person name="Bergier I."/>
            <person name="Seligmann H."/>
            <person name="Ghigo E."/>
            <person name="Colson P."/>
            <person name="Levasseur A."/>
            <person name="Kroemer G."/>
            <person name="Raoult D."/>
            <person name="La Scola B."/>
        </authorList>
    </citation>
    <scope>NUCLEOTIDE SEQUENCE [LARGE SCALE GENOMIC DNA]</scope>
    <source>
        <strain evidence="1">Deep ocean</strain>
    </source>
</reference>
<organism evidence="1">
    <name type="scientific">Tupanvirus deep ocean</name>
    <dbReference type="NCBI Taxonomy" id="2126984"/>
    <lineage>
        <taxon>Viruses</taxon>
        <taxon>Varidnaviria</taxon>
        <taxon>Bamfordvirae</taxon>
        <taxon>Nucleocytoviricota</taxon>
        <taxon>Megaviricetes</taxon>
        <taxon>Imitervirales</taxon>
        <taxon>Mimiviridae</taxon>
        <taxon>Megamimivirinae</taxon>
        <taxon>Tupanvirus</taxon>
        <taxon>Tupanvirus altamarinense</taxon>
    </lineage>
</organism>
<protein>
    <submittedName>
        <fullName evidence="1">Uncharacterized protein</fullName>
    </submittedName>
</protein>
<name>A0A6N1NN06_9VIRU</name>
<dbReference type="RefSeq" id="YP_010780898.1">
    <property type="nucleotide sequence ID" value="NC_075038.1"/>
</dbReference>
<dbReference type="GeneID" id="80517589"/>
<sequence length="79" mass="8883">MDRPYWTYETFIGNTTNVSVRASKKVSRTEYFIFLSKFISDNNGRILSIDAPSVLADGSYVAIIRMIGNQPVTSPGKIY</sequence>
<accession>A0A6N1NN06</accession>
<proteinExistence type="predicted"/>
<dbReference type="EMBL" id="MF405918">
    <property type="protein sequence ID" value="QKU34277.1"/>
    <property type="molecule type" value="Genomic_DNA"/>
</dbReference>